<reference evidence="6 7" key="1">
    <citation type="journal article" date="2017" name="Nat. Microbiol.">
        <title>Natural product diversity associated with the nematode symbionts Photorhabdus and Xenorhabdus.</title>
        <authorList>
            <person name="Tobias N.J."/>
            <person name="Wolff H."/>
            <person name="Djahanschiri B."/>
            <person name="Grundmann F."/>
            <person name="Kronenwerth M."/>
            <person name="Shi Y.M."/>
            <person name="Simonyi S."/>
            <person name="Grun P."/>
            <person name="Shapiro-Ilan D."/>
            <person name="Pidot S.J."/>
            <person name="Stinear T.P."/>
            <person name="Ebersberger I."/>
            <person name="Bode H.B."/>
        </authorList>
    </citation>
    <scope>NUCLEOTIDE SEQUENCE [LARGE SCALE GENOMIC DNA]</scope>
    <source>
        <strain evidence="6 7">DSM 22670</strain>
    </source>
</reference>
<dbReference type="Pfam" id="PF10014">
    <property type="entry name" value="2OG-Fe_Oxy_2"/>
    <property type="match status" value="1"/>
</dbReference>
<dbReference type="Proteomes" id="UP000222168">
    <property type="component" value="Unassembled WGS sequence"/>
</dbReference>
<dbReference type="PROSITE" id="PS50975">
    <property type="entry name" value="ATP_GRASP"/>
    <property type="match status" value="1"/>
</dbReference>
<feature type="domain" description="ATP-grasp" evidence="5">
    <location>
        <begin position="128"/>
        <end position="349"/>
    </location>
</feature>
<gene>
    <name evidence="6" type="ORF">Xish_02337</name>
</gene>
<dbReference type="GO" id="GO:0051213">
    <property type="term" value="F:dioxygenase activity"/>
    <property type="evidence" value="ECO:0007669"/>
    <property type="project" value="InterPro"/>
</dbReference>
<comment type="caution">
    <text evidence="6">The sequence shown here is derived from an EMBL/GenBank/DDBJ whole genome shotgun (WGS) entry which is preliminary data.</text>
</comment>
<dbReference type="Gene3D" id="2.60.120.620">
    <property type="entry name" value="q2cbj1_9rhob like domain"/>
    <property type="match status" value="1"/>
</dbReference>
<dbReference type="InterPro" id="IPR052032">
    <property type="entry name" value="ATP-dep_AA_Ligase"/>
</dbReference>
<dbReference type="InterPro" id="IPR018724">
    <property type="entry name" value="2OG-Fe_dioxygenase"/>
</dbReference>
<keyword evidence="2 4" id="KW-0547">Nucleotide-binding</keyword>
<dbReference type="EMBL" id="NJAK01000001">
    <property type="protein sequence ID" value="PHM63106.1"/>
    <property type="molecule type" value="Genomic_DNA"/>
</dbReference>
<evidence type="ECO:0000256" key="2">
    <source>
        <dbReference type="ARBA" id="ARBA00022741"/>
    </source>
</evidence>
<proteinExistence type="predicted"/>
<dbReference type="SUPFAM" id="SSF56059">
    <property type="entry name" value="Glutathione synthetase ATP-binding domain-like"/>
    <property type="match status" value="1"/>
</dbReference>
<dbReference type="Gene3D" id="3.30.470.20">
    <property type="entry name" value="ATP-grasp fold, B domain"/>
    <property type="match status" value="1"/>
</dbReference>
<keyword evidence="7" id="KW-1185">Reference proteome</keyword>
<dbReference type="GO" id="GO:0016874">
    <property type="term" value="F:ligase activity"/>
    <property type="evidence" value="ECO:0007669"/>
    <property type="project" value="UniProtKB-KW"/>
</dbReference>
<evidence type="ECO:0000256" key="4">
    <source>
        <dbReference type="PROSITE-ProRule" id="PRU00409"/>
    </source>
</evidence>
<sequence>MKPNAILFVDIDDAQIPLYKYREPHFAAAKKMGMNCLTAALKGRQHTERLYTDSDDVFYLESLTQDALQDLVTTLQQTYTLRGILCYAGQASTYGQVGCIVAEVCHNIGLPNAPASAITVCNNKFLMRQTLQKYGVRSIRHALCNTEEELYSQAKTIGYPLIAKPPFGAASAFIKKCHDWPELKAHYRALTTHYDHSIYIDFMGNKQECFTLAGEKHINIPGKSLLLEEYLDGVEGTVECVISQNKIHPVLINEKLILTEKENTVLENLLICPPVSFSPAEQEQIRDYARTCIQAVGLNYAIAHLEFRMTKDGPVVIEINPRLGGLFVNSSFRDIAGLDPYQLYLSILLQEQGIDTRISLAQQRATTAKQHYSMLAMYPDKSGYFQGIKNIEHMKNHPNVIECISQPTDYYINAETEEHYLLRCWAKVDDVSDAYALHQKMLEHVHPIIHPIPKGSQDMQIANISARLMNEHYCHIPHFSKLISCNPKEIKTFKDYWNELVLDQNFKDYTHRERCILRYYYRPDGRDPLQLNRDTEYRSSITYDIEYKKGANQLSYAKEAFITHPIMQSVLATDMAILRDQLTKEHHYAIDIHQFRVKAQAGKDSPTTSGIHQDGQDWIFMHFIQSYNTEPVISEIHATTNEAPPLLHTVMEHFLETLAINDKQLYHRASNVRQISPTNEAFRDLLLVTFRQIPE</sequence>
<evidence type="ECO:0000256" key="3">
    <source>
        <dbReference type="ARBA" id="ARBA00022840"/>
    </source>
</evidence>
<organism evidence="6 7">
    <name type="scientific">Xenorhabdus ishibashii</name>
    <dbReference type="NCBI Taxonomy" id="1034471"/>
    <lineage>
        <taxon>Bacteria</taxon>
        <taxon>Pseudomonadati</taxon>
        <taxon>Pseudomonadota</taxon>
        <taxon>Gammaproteobacteria</taxon>
        <taxon>Enterobacterales</taxon>
        <taxon>Morganellaceae</taxon>
        <taxon>Xenorhabdus</taxon>
    </lineage>
</organism>
<dbReference type="PROSITE" id="PS00867">
    <property type="entry name" value="CPSASE_2"/>
    <property type="match status" value="1"/>
</dbReference>
<dbReference type="RefSeq" id="WP_244186014.1">
    <property type="nucleotide sequence ID" value="NZ_NJAK01000001.1"/>
</dbReference>
<protein>
    <recommendedName>
        <fullName evidence="5">ATP-grasp domain-containing protein</fullName>
    </recommendedName>
</protein>
<dbReference type="PANTHER" id="PTHR43585:SF2">
    <property type="entry name" value="ATP-GRASP ENZYME FSQD"/>
    <property type="match status" value="1"/>
</dbReference>
<keyword evidence="1" id="KW-0436">Ligase</keyword>
<evidence type="ECO:0000313" key="7">
    <source>
        <dbReference type="Proteomes" id="UP000222168"/>
    </source>
</evidence>
<dbReference type="InterPro" id="IPR005479">
    <property type="entry name" value="CPAse_ATP-bd"/>
</dbReference>
<accession>A0A2D0KI55</accession>
<evidence type="ECO:0000256" key="1">
    <source>
        <dbReference type="ARBA" id="ARBA00022598"/>
    </source>
</evidence>
<evidence type="ECO:0000259" key="5">
    <source>
        <dbReference type="PROSITE" id="PS50975"/>
    </source>
</evidence>
<dbReference type="GO" id="GO:0005524">
    <property type="term" value="F:ATP binding"/>
    <property type="evidence" value="ECO:0007669"/>
    <property type="project" value="UniProtKB-UniRule"/>
</dbReference>
<dbReference type="GO" id="GO:0046872">
    <property type="term" value="F:metal ion binding"/>
    <property type="evidence" value="ECO:0007669"/>
    <property type="project" value="InterPro"/>
</dbReference>
<dbReference type="Pfam" id="PF13535">
    <property type="entry name" value="ATP-grasp_4"/>
    <property type="match status" value="1"/>
</dbReference>
<dbReference type="PANTHER" id="PTHR43585">
    <property type="entry name" value="FUMIPYRROLE BIOSYNTHESIS PROTEIN C"/>
    <property type="match status" value="1"/>
</dbReference>
<evidence type="ECO:0000313" key="6">
    <source>
        <dbReference type="EMBL" id="PHM63106.1"/>
    </source>
</evidence>
<keyword evidence="3 4" id="KW-0067">ATP-binding</keyword>
<dbReference type="AlphaFoldDB" id="A0A2D0KI55"/>
<dbReference type="InterPro" id="IPR011761">
    <property type="entry name" value="ATP-grasp"/>
</dbReference>
<name>A0A2D0KI55_9GAMM</name>